<dbReference type="InterPro" id="IPR038063">
    <property type="entry name" value="Transpep_catalytic_dom"/>
</dbReference>
<comment type="pathway">
    <text evidence="1 6">Cell wall biogenesis; peptidoglycan biosynthesis.</text>
</comment>
<keyword evidence="2" id="KW-0808">Transferase</keyword>
<keyword evidence="4 6" id="KW-0573">Peptidoglycan synthesis</keyword>
<evidence type="ECO:0000313" key="8">
    <source>
        <dbReference type="EMBL" id="NOU81852.1"/>
    </source>
</evidence>
<name>A0ABX1YLC8_9BACL</name>
<evidence type="ECO:0000256" key="5">
    <source>
        <dbReference type="ARBA" id="ARBA00023316"/>
    </source>
</evidence>
<feature type="active site" description="Proton donor/acceptor" evidence="6">
    <location>
        <position position="143"/>
    </location>
</feature>
<evidence type="ECO:0000313" key="9">
    <source>
        <dbReference type="Proteomes" id="UP000596857"/>
    </source>
</evidence>
<dbReference type="PROSITE" id="PS52029">
    <property type="entry name" value="LD_TPASE"/>
    <property type="match status" value="1"/>
</dbReference>
<dbReference type="Pfam" id="PF03734">
    <property type="entry name" value="YkuD"/>
    <property type="match status" value="1"/>
</dbReference>
<accession>A0ABX1YLC8</accession>
<dbReference type="CDD" id="cd16913">
    <property type="entry name" value="YkuD_like"/>
    <property type="match status" value="1"/>
</dbReference>
<reference evidence="8 9" key="1">
    <citation type="submission" date="2019-10" db="EMBL/GenBank/DDBJ databases">
        <title>Description of Paenibacillus terricola sp. nov.</title>
        <authorList>
            <person name="Carlier A."/>
            <person name="Qi S."/>
        </authorList>
    </citation>
    <scope>NUCLEOTIDE SEQUENCE [LARGE SCALE GENOMIC DNA]</scope>
    <source>
        <strain evidence="8 9">LMG 31459</strain>
    </source>
</reference>
<evidence type="ECO:0000256" key="2">
    <source>
        <dbReference type="ARBA" id="ARBA00022679"/>
    </source>
</evidence>
<feature type="domain" description="L,D-TPase catalytic" evidence="7">
    <location>
        <begin position="5"/>
        <end position="181"/>
    </location>
</feature>
<dbReference type="PANTHER" id="PTHR38589">
    <property type="entry name" value="BLR0621 PROTEIN"/>
    <property type="match status" value="1"/>
</dbReference>
<evidence type="ECO:0000256" key="4">
    <source>
        <dbReference type="ARBA" id="ARBA00022984"/>
    </source>
</evidence>
<dbReference type="PANTHER" id="PTHR38589:SF1">
    <property type="entry name" value="BLR0621 PROTEIN"/>
    <property type="match status" value="1"/>
</dbReference>
<keyword evidence="5 6" id="KW-0961">Cell wall biogenesis/degradation</keyword>
<comment type="caution">
    <text evidence="8">The sequence shown here is derived from an EMBL/GenBank/DDBJ whole genome shotgun (WGS) entry which is preliminary data.</text>
</comment>
<evidence type="ECO:0000256" key="6">
    <source>
        <dbReference type="PROSITE-ProRule" id="PRU01373"/>
    </source>
</evidence>
<evidence type="ECO:0000256" key="1">
    <source>
        <dbReference type="ARBA" id="ARBA00004752"/>
    </source>
</evidence>
<dbReference type="Proteomes" id="UP000596857">
    <property type="component" value="Unassembled WGS sequence"/>
</dbReference>
<protein>
    <submittedName>
        <fullName evidence="8">L,D-transpeptidase family protein</fullName>
    </submittedName>
</protein>
<sequence>MVVVEAKSIHSQTGQLSLYQKAGGQWQSVLSEIPVSLGSKGIGKTKEGDGRTPSGIYHLGSGFGSAANPGGLRISYTRTSKQDYWVDDSFSSQYNQWVNYAGNPDQRWRSYERLQQPLYKYAIILKYNDDPVVSGKGSAIFLHIWRAAGKPTAGCIAMSESNLLQLMRLLDPDLSPAIAIGISG</sequence>
<dbReference type="EMBL" id="WHOB01000069">
    <property type="protein sequence ID" value="NOU81852.1"/>
    <property type="molecule type" value="Genomic_DNA"/>
</dbReference>
<keyword evidence="9" id="KW-1185">Reference proteome</keyword>
<feature type="active site" description="Nucleophile" evidence="6">
    <location>
        <position position="155"/>
    </location>
</feature>
<organism evidence="8 9">
    <name type="scientific">Paenibacillus phytohabitans</name>
    <dbReference type="NCBI Taxonomy" id="2654978"/>
    <lineage>
        <taxon>Bacteria</taxon>
        <taxon>Bacillati</taxon>
        <taxon>Bacillota</taxon>
        <taxon>Bacilli</taxon>
        <taxon>Bacillales</taxon>
        <taxon>Paenibacillaceae</taxon>
        <taxon>Paenibacillus</taxon>
    </lineage>
</organism>
<evidence type="ECO:0000259" key="7">
    <source>
        <dbReference type="PROSITE" id="PS52029"/>
    </source>
</evidence>
<dbReference type="InterPro" id="IPR005490">
    <property type="entry name" value="LD_TPept_cat_dom"/>
</dbReference>
<keyword evidence="3 6" id="KW-0133">Cell shape</keyword>
<evidence type="ECO:0000256" key="3">
    <source>
        <dbReference type="ARBA" id="ARBA00022960"/>
    </source>
</evidence>
<dbReference type="SUPFAM" id="SSF141523">
    <property type="entry name" value="L,D-transpeptidase catalytic domain-like"/>
    <property type="match status" value="1"/>
</dbReference>
<gene>
    <name evidence="8" type="ORF">GC101_23605</name>
</gene>
<proteinExistence type="predicted"/>